<evidence type="ECO:0000256" key="1">
    <source>
        <dbReference type="SAM" id="MobiDB-lite"/>
    </source>
</evidence>
<reference evidence="2 3" key="1">
    <citation type="submission" date="2021-04" db="EMBL/GenBank/DDBJ databases">
        <authorList>
            <person name="Rodrigo-Torres L."/>
            <person name="Arahal R. D."/>
            <person name="Lucena T."/>
        </authorList>
    </citation>
    <scope>NUCLEOTIDE SEQUENCE [LARGE SCALE GENOMIC DNA]</scope>
    <source>
        <strain evidence="2 3">CECT 30171</strain>
    </source>
</reference>
<evidence type="ECO:0008006" key="4">
    <source>
        <dbReference type="Google" id="ProtNLM"/>
    </source>
</evidence>
<dbReference type="InterPro" id="IPR008929">
    <property type="entry name" value="Chondroitin_lyas"/>
</dbReference>
<dbReference type="RefSeq" id="WP_215218230.1">
    <property type="nucleotide sequence ID" value="NZ_OU015430.1"/>
</dbReference>
<gene>
    <name evidence="2" type="ORF">LYB30171_01637</name>
</gene>
<proteinExistence type="predicted"/>
<feature type="compositionally biased region" description="Low complexity" evidence="1">
    <location>
        <begin position="55"/>
        <end position="65"/>
    </location>
</feature>
<sequence>MASHRASHRPGHAPRRSALAWRGRTAAVLYLVSLAAACGFPETGTPVSVPKAEAVPAPSDAAPAPDAVPAPAPAAAGTMASGIPLDLDYVDRNSGEYRRFTAFVDSAVRGNPGYAFAAADAALMHRLSGKDRYCELAVSMVEKQVADAEAAIARGDRPEVAGDSYLQVGPMISDLALTLDTCNTMVTAAQRQRWSAYAEQAVWNVWHHMRAHWGMRPQPWTGWATDNPGNNYYYSFLEATLYWALASGNADWMKELREDRVPPLQQYFAQLDGGGSREGTGYGAAHMRLFPWYRLWRDATGQDLAGASSHARDSIDYWIHATVPTRDHFAPIGDQSRNSVPELFDYHRRVVLEARALTDDPQARSAAAWWLGNISVPEMSSGFNLRHGLLPAGGKGEPPASLLHHAKGTGHLFARTGWEKDAMWVAIVAGPYEESHAHQDQGGFTLFAGDWLAVTENIWSHSGIQQGTTVHNVVRFERADASARQCNAPAGDVVVHQCTPTRSTLEVTPGPDGSFSASADLTAAYAGNPALRGWQRRFDFADRTLTVRDRFDLDPGTRAVFQLNVPERPRIEGNQAVAGNLRVRVLEPANATLAVHDWSSVDAQEFRRGWRLDVSGSDTGYVVALSED</sequence>
<dbReference type="EMBL" id="OU015430">
    <property type="protein sequence ID" value="CAG4974268.1"/>
    <property type="molecule type" value="Genomic_DNA"/>
</dbReference>
<protein>
    <recommendedName>
        <fullName evidence="4">Heparinase II/III-like protein</fullName>
    </recommendedName>
</protein>
<dbReference type="SUPFAM" id="SSF48230">
    <property type="entry name" value="Chondroitin AC/alginate lyase"/>
    <property type="match status" value="1"/>
</dbReference>
<evidence type="ECO:0000313" key="2">
    <source>
        <dbReference type="EMBL" id="CAG4974268.1"/>
    </source>
</evidence>
<dbReference type="Gene3D" id="1.50.10.100">
    <property type="entry name" value="Chondroitin AC/alginate lyase"/>
    <property type="match status" value="1"/>
</dbReference>
<dbReference type="Proteomes" id="UP000680116">
    <property type="component" value="Chromosome"/>
</dbReference>
<dbReference type="Gene3D" id="2.70.98.70">
    <property type="match status" value="1"/>
</dbReference>
<name>A0ABM8UG45_9GAMM</name>
<accession>A0ABM8UG45</accession>
<organism evidence="2 3">
    <name type="scientific">Novilysobacter luteus</name>
    <dbReference type="NCBI Taxonomy" id="2822368"/>
    <lineage>
        <taxon>Bacteria</taxon>
        <taxon>Pseudomonadati</taxon>
        <taxon>Pseudomonadota</taxon>
        <taxon>Gammaproteobacteria</taxon>
        <taxon>Lysobacterales</taxon>
        <taxon>Lysobacteraceae</taxon>
        <taxon>Novilysobacter</taxon>
    </lineage>
</organism>
<evidence type="ECO:0000313" key="3">
    <source>
        <dbReference type="Proteomes" id="UP000680116"/>
    </source>
</evidence>
<feature type="region of interest" description="Disordered" evidence="1">
    <location>
        <begin position="55"/>
        <end position="75"/>
    </location>
</feature>
<keyword evidence="3" id="KW-1185">Reference proteome</keyword>